<name>A0A679BDY7_ORYRU</name>
<evidence type="ECO:0000313" key="1">
    <source>
        <dbReference type="EMBL" id="BBF90046.1"/>
    </source>
</evidence>
<organism evidence="1">
    <name type="scientific">Oryza rufipogon</name>
    <name type="common">Brownbeard rice</name>
    <name type="synonym">Asian wild rice</name>
    <dbReference type="NCBI Taxonomy" id="4529"/>
    <lineage>
        <taxon>Eukaryota</taxon>
        <taxon>Viridiplantae</taxon>
        <taxon>Streptophyta</taxon>
        <taxon>Embryophyta</taxon>
        <taxon>Tracheophyta</taxon>
        <taxon>Spermatophyta</taxon>
        <taxon>Magnoliopsida</taxon>
        <taxon>Liliopsida</taxon>
        <taxon>Poales</taxon>
        <taxon>Poaceae</taxon>
        <taxon>BOP clade</taxon>
        <taxon>Oryzoideae</taxon>
        <taxon>Oryzeae</taxon>
        <taxon>Oryzinae</taxon>
        <taxon>Oryza</taxon>
    </lineage>
</organism>
<accession>A0A679BDY7</accession>
<sequence length="71" mass="7988">MLPEGDIDDQWNCILGIATDNSTPRWTHMSSLAPLHLSQKGQEPKTDKRWCFHDPLMILSKKIKSAAVGMP</sequence>
<reference evidence="1" key="1">
    <citation type="submission" date="2018-08" db="EMBL/GenBank/DDBJ databases">
        <title>Oryza rufipogon genomic DNA, chromosome 11, BAC clone:ORUFIb0057L17.</title>
        <authorList>
            <person name="Wu J."/>
            <person name="Kanamori H."/>
        </authorList>
    </citation>
    <scope>NUCLEOTIDE SEQUENCE</scope>
    <source>
        <strain evidence="1">W1943</strain>
    </source>
</reference>
<dbReference type="EMBL" id="AP018884">
    <property type="protein sequence ID" value="BBF90046.1"/>
    <property type="molecule type" value="Genomic_DNA"/>
</dbReference>
<protein>
    <submittedName>
        <fullName evidence="1">Uncharacterized protein</fullName>
    </submittedName>
</protein>
<dbReference type="AlphaFoldDB" id="A0A679BDY7"/>
<proteinExistence type="predicted"/>
<gene>
    <name evidence="1" type="primary">ORUFIb0057L17.28</name>
</gene>